<keyword evidence="2" id="KW-0732">Signal</keyword>
<protein>
    <submittedName>
        <fullName evidence="3">Uncharacterized protein</fullName>
    </submittedName>
</protein>
<proteinExistence type="predicted"/>
<keyword evidence="4" id="KW-1185">Reference proteome</keyword>
<feature type="region of interest" description="Disordered" evidence="1">
    <location>
        <begin position="377"/>
        <end position="396"/>
    </location>
</feature>
<sequence length="396" mass="43543">MSRYNVSEEAPMMRKLAVLAVLSGLLLTTVTPAVAAVAEEDRGRPPLPALPNEINGGAWPTSHLQGVAVDREKGFMYWSFTQMLVKTDLRGDVIGTVEGLTGHLGDLDLNPRDGRVYGSLEYKAEEAFYIAIFDVRKVDRVGMNAERDGVMTAVYLPEVVEDFTADMDGDGHFDGDTGDTADHRYGCSGIDGVAFGPGFGKRSGQGRDTLKVAYGVYSNTERTDNDHQVILEYDVRDWRRYERPLSQAAPHHSGPSRTDGKFFAYTGNTRYGVQNLEYDPHTGDWFLAVYEGAKAGFPNYSFFVVDGTARPVRGEIKGQPERERGELLKVSDGFDFHGQYGFEALGDGTYYVADSVRVVGPDGVARQEGFAEKYRWTGRSAGAERDRPPFSPVAAG</sequence>
<organism evidence="3 4">
    <name type="scientific">Streptomyces xiamenensis</name>
    <dbReference type="NCBI Taxonomy" id="408015"/>
    <lineage>
        <taxon>Bacteria</taxon>
        <taxon>Bacillati</taxon>
        <taxon>Actinomycetota</taxon>
        <taxon>Actinomycetes</taxon>
        <taxon>Kitasatosporales</taxon>
        <taxon>Streptomycetaceae</taxon>
        <taxon>Streptomyces</taxon>
    </lineage>
</organism>
<evidence type="ECO:0000313" key="3">
    <source>
        <dbReference type="EMBL" id="AKG45246.1"/>
    </source>
</evidence>
<reference evidence="3" key="1">
    <citation type="submission" date="2019-08" db="EMBL/GenBank/DDBJ databases">
        <title>Complete genome sequence of a mangrove-derived Streptomyces xiamenensis.</title>
        <authorList>
            <person name="Xu J."/>
        </authorList>
    </citation>
    <scope>NUCLEOTIDE SEQUENCE</scope>
    <source>
        <strain evidence="3">318</strain>
    </source>
</reference>
<evidence type="ECO:0000256" key="1">
    <source>
        <dbReference type="SAM" id="MobiDB-lite"/>
    </source>
</evidence>
<evidence type="ECO:0000313" key="4">
    <source>
        <dbReference type="Proteomes" id="UP000034034"/>
    </source>
</evidence>
<dbReference type="PATRIC" id="fig|408015.6.peg.3913"/>
<dbReference type="AlphaFoldDB" id="A0A0F7CPU0"/>
<gene>
    <name evidence="3" type="ORF">SXIM_38620</name>
</gene>
<feature type="chain" id="PRO_5002514346" evidence="2">
    <location>
        <begin position="36"/>
        <end position="396"/>
    </location>
</feature>
<name>A0A0F7CPU0_9ACTN</name>
<evidence type="ECO:0000256" key="2">
    <source>
        <dbReference type="SAM" id="SignalP"/>
    </source>
</evidence>
<dbReference type="EMBL" id="CP009922">
    <property type="protein sequence ID" value="AKG45246.1"/>
    <property type="molecule type" value="Genomic_DNA"/>
</dbReference>
<accession>A0A0F7CPU0</accession>
<feature type="signal peptide" evidence="2">
    <location>
        <begin position="1"/>
        <end position="35"/>
    </location>
</feature>
<dbReference type="Proteomes" id="UP000034034">
    <property type="component" value="Chromosome"/>
</dbReference>
<dbReference type="KEGG" id="sxi:SXIM_38620"/>
<dbReference type="HOGENOM" id="CLU_699487_0_0_11"/>